<feature type="region of interest" description="Disordered" evidence="4">
    <location>
        <begin position="1"/>
        <end position="28"/>
    </location>
</feature>
<reference evidence="6 7" key="1">
    <citation type="submission" date="2020-03" db="EMBL/GenBank/DDBJ databases">
        <title>Genomic Encyclopedia of Type Strains, Phase IV (KMG-IV): sequencing the most valuable type-strain genomes for metagenomic binning, comparative biology and taxonomic classification.</title>
        <authorList>
            <person name="Goeker M."/>
        </authorList>
    </citation>
    <scope>NUCLEOTIDE SEQUENCE [LARGE SCALE GENOMIC DNA]</scope>
    <source>
        <strain evidence="6 7">DSM 4733</strain>
    </source>
</reference>
<dbReference type="PROSITE" id="PS50932">
    <property type="entry name" value="HTH_LACI_2"/>
    <property type="match status" value="1"/>
</dbReference>
<dbReference type="Gene3D" id="3.40.50.2300">
    <property type="match status" value="2"/>
</dbReference>
<gene>
    <name evidence="6" type="ORF">FHR20_004049</name>
</gene>
<dbReference type="Pfam" id="PF00356">
    <property type="entry name" value="LacI"/>
    <property type="match status" value="1"/>
</dbReference>
<evidence type="ECO:0000313" key="6">
    <source>
        <dbReference type="EMBL" id="NIJ67071.1"/>
    </source>
</evidence>
<accession>A0A7X5V3B8</accession>
<evidence type="ECO:0000256" key="1">
    <source>
        <dbReference type="ARBA" id="ARBA00023015"/>
    </source>
</evidence>
<dbReference type="PANTHER" id="PTHR30146:SF153">
    <property type="entry name" value="LACTOSE OPERON REPRESSOR"/>
    <property type="match status" value="1"/>
</dbReference>
<dbReference type="AlphaFoldDB" id="A0A7X5V3B8"/>
<dbReference type="PROSITE" id="PS00356">
    <property type="entry name" value="HTH_LACI_1"/>
    <property type="match status" value="1"/>
</dbReference>
<keyword evidence="7" id="KW-1185">Reference proteome</keyword>
<keyword evidence="2" id="KW-0238">DNA-binding</keyword>
<evidence type="ECO:0000313" key="7">
    <source>
        <dbReference type="Proteomes" id="UP000564677"/>
    </source>
</evidence>
<dbReference type="SUPFAM" id="SSF47413">
    <property type="entry name" value="lambda repressor-like DNA-binding domains"/>
    <property type="match status" value="1"/>
</dbReference>
<protein>
    <submittedName>
        <fullName evidence="6">LacI family transcriptional regulator</fullName>
    </submittedName>
</protein>
<dbReference type="CDD" id="cd01545">
    <property type="entry name" value="PBP1_SalR"/>
    <property type="match status" value="1"/>
</dbReference>
<evidence type="ECO:0000259" key="5">
    <source>
        <dbReference type="PROSITE" id="PS50932"/>
    </source>
</evidence>
<dbReference type="InterPro" id="IPR000843">
    <property type="entry name" value="HTH_LacI"/>
</dbReference>
<dbReference type="PANTHER" id="PTHR30146">
    <property type="entry name" value="LACI-RELATED TRANSCRIPTIONAL REPRESSOR"/>
    <property type="match status" value="1"/>
</dbReference>
<dbReference type="SUPFAM" id="SSF53822">
    <property type="entry name" value="Periplasmic binding protein-like I"/>
    <property type="match status" value="1"/>
</dbReference>
<keyword evidence="1" id="KW-0805">Transcription regulation</keyword>
<dbReference type="GO" id="GO:0003700">
    <property type="term" value="F:DNA-binding transcription factor activity"/>
    <property type="evidence" value="ECO:0007669"/>
    <property type="project" value="TreeGrafter"/>
</dbReference>
<dbReference type="Pfam" id="PF13377">
    <property type="entry name" value="Peripla_BP_3"/>
    <property type="match status" value="1"/>
</dbReference>
<organism evidence="6 7">
    <name type="scientific">Sphingomonas leidyi</name>
    <dbReference type="NCBI Taxonomy" id="68569"/>
    <lineage>
        <taxon>Bacteria</taxon>
        <taxon>Pseudomonadati</taxon>
        <taxon>Pseudomonadota</taxon>
        <taxon>Alphaproteobacteria</taxon>
        <taxon>Sphingomonadales</taxon>
        <taxon>Sphingomonadaceae</taxon>
        <taxon>Sphingomonas</taxon>
    </lineage>
</organism>
<evidence type="ECO:0000256" key="4">
    <source>
        <dbReference type="SAM" id="MobiDB-lite"/>
    </source>
</evidence>
<dbReference type="Gene3D" id="1.10.260.40">
    <property type="entry name" value="lambda repressor-like DNA-binding domains"/>
    <property type="match status" value="1"/>
</dbReference>
<feature type="domain" description="HTH lacI-type" evidence="5">
    <location>
        <begin position="25"/>
        <end position="79"/>
    </location>
</feature>
<dbReference type="Proteomes" id="UP000564677">
    <property type="component" value="Unassembled WGS sequence"/>
</dbReference>
<dbReference type="EMBL" id="JAASQV010000005">
    <property type="protein sequence ID" value="NIJ67071.1"/>
    <property type="molecule type" value="Genomic_DNA"/>
</dbReference>
<evidence type="ECO:0000256" key="2">
    <source>
        <dbReference type="ARBA" id="ARBA00023125"/>
    </source>
</evidence>
<proteinExistence type="predicted"/>
<dbReference type="InterPro" id="IPR010982">
    <property type="entry name" value="Lambda_DNA-bd_dom_sf"/>
</dbReference>
<dbReference type="GO" id="GO:0000976">
    <property type="term" value="F:transcription cis-regulatory region binding"/>
    <property type="evidence" value="ECO:0007669"/>
    <property type="project" value="TreeGrafter"/>
</dbReference>
<comment type="caution">
    <text evidence="6">The sequence shown here is derived from an EMBL/GenBank/DDBJ whole genome shotgun (WGS) entry which is preliminary data.</text>
</comment>
<sequence>MSSLSKSPPISGASGTEAGRNGRPPTIDDVAALAGVGRATVSRALNDQAHVSDRMRDRVMRAVEALDYRVNPQARNLASRASNTLTLINCNARDAPPNSYYFAAIELGALRAAAAAGFELSTFNIHIEDDNRDDRLIELFASGRSTGLILSPPLSADVELARRLIAQGCPVVCISPSEEVRALLPGVGFDEAAAGYEIAHHVVAAGHRRFGYMLGIEGHLAAETRFAGFLRALAEAGLDEGAVTALRGDFSFRSGVELAEALLAGPDRPTAIVCANDDMAVGAMFAAHRMHLAMPGDLSVVGFDDAPVAAYIWPPLTTIHQPIRRIAARAVERLVETLLRGQGTGTPGFDAIDHHLVLRESVAPPRG</sequence>
<dbReference type="SMART" id="SM00354">
    <property type="entry name" value="HTH_LACI"/>
    <property type="match status" value="1"/>
</dbReference>
<name>A0A7X5V3B8_9SPHN</name>
<evidence type="ECO:0000256" key="3">
    <source>
        <dbReference type="ARBA" id="ARBA00023163"/>
    </source>
</evidence>
<dbReference type="RefSeq" id="WP_167301366.1">
    <property type="nucleotide sequence ID" value="NZ_JAASQV010000005.1"/>
</dbReference>
<dbReference type="InterPro" id="IPR028082">
    <property type="entry name" value="Peripla_BP_I"/>
</dbReference>
<dbReference type="InterPro" id="IPR046335">
    <property type="entry name" value="LacI/GalR-like_sensor"/>
</dbReference>
<dbReference type="CDD" id="cd01392">
    <property type="entry name" value="HTH_LacI"/>
    <property type="match status" value="1"/>
</dbReference>
<keyword evidence="3" id="KW-0804">Transcription</keyword>